<dbReference type="Proteomes" id="UP000315235">
    <property type="component" value="Unassembled WGS sequence"/>
</dbReference>
<name>A0A553GZ02_9PSED</name>
<proteinExistence type="predicted"/>
<protein>
    <submittedName>
        <fullName evidence="1">Uncharacterized protein</fullName>
    </submittedName>
</protein>
<sequence>MPAIAVHYRFRQEPRQHLLDFDEAHPAPHQVAYRLIVLHYADAENSLLIPAPDDSPEAILEQAEVLEIHDIRVQPEG</sequence>
<dbReference type="AlphaFoldDB" id="A0A553GZ02"/>
<evidence type="ECO:0000313" key="2">
    <source>
        <dbReference type="Proteomes" id="UP000315235"/>
    </source>
</evidence>
<organism evidence="1 2">
    <name type="scientific">Pseudomonas mangiferae</name>
    <dbReference type="NCBI Taxonomy" id="2593654"/>
    <lineage>
        <taxon>Bacteria</taxon>
        <taxon>Pseudomonadati</taxon>
        <taxon>Pseudomonadota</taxon>
        <taxon>Gammaproteobacteria</taxon>
        <taxon>Pseudomonadales</taxon>
        <taxon>Pseudomonadaceae</taxon>
        <taxon>Pseudomonas</taxon>
    </lineage>
</organism>
<keyword evidence="2" id="KW-1185">Reference proteome</keyword>
<dbReference type="OrthoDB" id="7019745at2"/>
<accession>A0A553GZ02</accession>
<dbReference type="EMBL" id="VJOY01000007">
    <property type="protein sequence ID" value="TRX74714.1"/>
    <property type="molecule type" value="Genomic_DNA"/>
</dbReference>
<comment type="caution">
    <text evidence="1">The sequence shown here is derived from an EMBL/GenBank/DDBJ whole genome shotgun (WGS) entry which is preliminary data.</text>
</comment>
<reference evidence="1 2" key="1">
    <citation type="submission" date="2019-07" db="EMBL/GenBank/DDBJ databases">
        <title>Pseudomonas mangiferae sp. nov., isolated from bark of mango tree in Thailand.</title>
        <authorList>
            <person name="Srisuk N."/>
            <person name="Anurat P."/>
        </authorList>
    </citation>
    <scope>NUCLEOTIDE SEQUENCE [LARGE SCALE GENOMIC DNA]</scope>
    <source>
        <strain evidence="1 2">DMKU_BBB3-04</strain>
    </source>
</reference>
<evidence type="ECO:0000313" key="1">
    <source>
        <dbReference type="EMBL" id="TRX74714.1"/>
    </source>
</evidence>
<dbReference type="RefSeq" id="WP_143488570.1">
    <property type="nucleotide sequence ID" value="NZ_VJOY01000007.1"/>
</dbReference>
<gene>
    <name evidence="1" type="ORF">FM069_11970</name>
</gene>